<reference evidence="3" key="2">
    <citation type="submission" date="2023-06" db="EMBL/GenBank/DDBJ databases">
        <authorList>
            <consortium name="Lawrence Berkeley National Laboratory"/>
            <person name="Haridas S."/>
            <person name="Hensen N."/>
            <person name="Bonometti L."/>
            <person name="Westerberg I."/>
            <person name="Brannstrom I.O."/>
            <person name="Guillou S."/>
            <person name="Cros-Aarteil S."/>
            <person name="Calhoun S."/>
            <person name="Kuo A."/>
            <person name="Mondo S."/>
            <person name="Pangilinan J."/>
            <person name="Riley R."/>
            <person name="Labutti K."/>
            <person name="Andreopoulos B."/>
            <person name="Lipzen A."/>
            <person name="Chen C."/>
            <person name="Yanf M."/>
            <person name="Daum C."/>
            <person name="Ng V."/>
            <person name="Clum A."/>
            <person name="Steindorff A."/>
            <person name="Ohm R."/>
            <person name="Martin F."/>
            <person name="Silar P."/>
            <person name="Natvig D."/>
            <person name="Lalanne C."/>
            <person name="Gautier V."/>
            <person name="Ament-Velasquez S.L."/>
            <person name="Kruys A."/>
            <person name="Hutchinson M.I."/>
            <person name="Powell A.J."/>
            <person name="Barry K."/>
            <person name="Miller A.N."/>
            <person name="Grigoriev I.V."/>
            <person name="Debuchy R."/>
            <person name="Gladieux P."/>
            <person name="Thoren M.H."/>
            <person name="Johannesson H."/>
        </authorList>
    </citation>
    <scope>NUCLEOTIDE SEQUENCE</scope>
    <source>
        <strain evidence="3">CBS 958.72</strain>
    </source>
</reference>
<keyword evidence="4" id="KW-1185">Reference proteome</keyword>
<reference evidence="3" key="1">
    <citation type="journal article" date="2023" name="Mol. Phylogenet. Evol.">
        <title>Genome-scale phylogeny and comparative genomics of the fungal order Sordariales.</title>
        <authorList>
            <person name="Hensen N."/>
            <person name="Bonometti L."/>
            <person name="Westerberg I."/>
            <person name="Brannstrom I.O."/>
            <person name="Guillou S."/>
            <person name="Cros-Aarteil S."/>
            <person name="Calhoun S."/>
            <person name="Haridas S."/>
            <person name="Kuo A."/>
            <person name="Mondo S."/>
            <person name="Pangilinan J."/>
            <person name="Riley R."/>
            <person name="LaButti K."/>
            <person name="Andreopoulos B."/>
            <person name="Lipzen A."/>
            <person name="Chen C."/>
            <person name="Yan M."/>
            <person name="Daum C."/>
            <person name="Ng V."/>
            <person name="Clum A."/>
            <person name="Steindorff A."/>
            <person name="Ohm R.A."/>
            <person name="Martin F."/>
            <person name="Silar P."/>
            <person name="Natvig D.O."/>
            <person name="Lalanne C."/>
            <person name="Gautier V."/>
            <person name="Ament-Velasquez S.L."/>
            <person name="Kruys A."/>
            <person name="Hutchinson M.I."/>
            <person name="Powell A.J."/>
            <person name="Barry K."/>
            <person name="Miller A.N."/>
            <person name="Grigoriev I.V."/>
            <person name="Debuchy R."/>
            <person name="Gladieux P."/>
            <person name="Hiltunen Thoren M."/>
            <person name="Johannesson H."/>
        </authorList>
    </citation>
    <scope>NUCLEOTIDE SEQUENCE</scope>
    <source>
        <strain evidence="3">CBS 958.72</strain>
    </source>
</reference>
<evidence type="ECO:0000313" key="4">
    <source>
        <dbReference type="Proteomes" id="UP001287356"/>
    </source>
</evidence>
<dbReference type="InterPro" id="IPR027417">
    <property type="entry name" value="P-loop_NTPase"/>
</dbReference>
<dbReference type="AlphaFoldDB" id="A0AAE0KJX6"/>
<dbReference type="Proteomes" id="UP001287356">
    <property type="component" value="Unassembled WGS sequence"/>
</dbReference>
<evidence type="ECO:0000313" key="3">
    <source>
        <dbReference type="EMBL" id="KAK3377225.1"/>
    </source>
</evidence>
<name>A0AAE0KJX6_9PEZI</name>
<organism evidence="3 4">
    <name type="scientific">Lasiosphaeria ovina</name>
    <dbReference type="NCBI Taxonomy" id="92902"/>
    <lineage>
        <taxon>Eukaryota</taxon>
        <taxon>Fungi</taxon>
        <taxon>Dikarya</taxon>
        <taxon>Ascomycota</taxon>
        <taxon>Pezizomycotina</taxon>
        <taxon>Sordariomycetes</taxon>
        <taxon>Sordariomycetidae</taxon>
        <taxon>Sordariales</taxon>
        <taxon>Lasiosphaeriaceae</taxon>
        <taxon>Lasiosphaeria</taxon>
    </lineage>
</organism>
<dbReference type="Gene3D" id="3.40.50.300">
    <property type="entry name" value="P-loop containing nucleotide triphosphate hydrolases"/>
    <property type="match status" value="1"/>
</dbReference>
<feature type="domain" description="Nephrocystin 3-like N-terminal" evidence="2">
    <location>
        <begin position="10"/>
        <end position="174"/>
    </location>
</feature>
<proteinExistence type="predicted"/>
<gene>
    <name evidence="3" type="ORF">B0T24DRAFT_620727</name>
</gene>
<dbReference type="InterPro" id="IPR056884">
    <property type="entry name" value="NPHP3-like_N"/>
</dbReference>
<accession>A0AAE0KJX6</accession>
<dbReference type="PANTHER" id="PTHR10039">
    <property type="entry name" value="AMELOGENIN"/>
    <property type="match status" value="1"/>
</dbReference>
<protein>
    <recommendedName>
        <fullName evidence="2">Nephrocystin 3-like N-terminal domain-containing protein</fullName>
    </recommendedName>
</protein>
<dbReference type="Pfam" id="PF24883">
    <property type="entry name" value="NPHP3_N"/>
    <property type="match status" value="1"/>
</dbReference>
<evidence type="ECO:0000259" key="2">
    <source>
        <dbReference type="Pfam" id="PF24883"/>
    </source>
</evidence>
<keyword evidence="1" id="KW-0677">Repeat</keyword>
<dbReference type="EMBL" id="JAULSN010000003">
    <property type="protein sequence ID" value="KAK3377225.1"/>
    <property type="molecule type" value="Genomic_DNA"/>
</dbReference>
<comment type="caution">
    <text evidence="3">The sequence shown here is derived from an EMBL/GenBank/DDBJ whole genome shotgun (WGS) entry which is preliminary data.</text>
</comment>
<sequence length="302" mass="34067">MDRNPDPAEGTCGWFLKDDRVLSWERGEMKLLLIKATPGQGKSVLARSLVKKWRGNSEVTVCHFFFKDTNEIQKKADMALCAILHQVLAKHPPLALEVKNKINEGGEGLTGSVTVLWELLEAVTSRAKKPIICIFDALDECDDEQRRILLDNLSAFCNAGEEKKPNQKILVTTRPIDRIIKKFVNVPSVGLDPNDNPAVLASEIEIVIKWRVSDMAKERGWSSELSVRIEKLLRGTGTPQYTYLWLRLIFELLDKESALPDEDWLTLVTELPPTVNGAYEKLLSNVDPKKKPSPTSESYWLS</sequence>
<evidence type="ECO:0000256" key="1">
    <source>
        <dbReference type="ARBA" id="ARBA00022737"/>
    </source>
</evidence>
<dbReference type="SUPFAM" id="SSF52540">
    <property type="entry name" value="P-loop containing nucleoside triphosphate hydrolases"/>
    <property type="match status" value="1"/>
</dbReference>